<comment type="similarity">
    <text evidence="1 3">Belongs to the enoyl-CoA hydratase/isomerase family.</text>
</comment>
<dbReference type="PROSITE" id="PS00166">
    <property type="entry name" value="ENOYL_COA_HYDRATASE"/>
    <property type="match status" value="1"/>
</dbReference>
<comment type="caution">
    <text evidence="4">The sequence shown here is derived from an EMBL/GenBank/DDBJ whole genome shotgun (WGS) entry which is preliminary data.</text>
</comment>
<dbReference type="InterPro" id="IPR014748">
    <property type="entry name" value="Enoyl-CoA_hydra_C"/>
</dbReference>
<gene>
    <name evidence="4" type="ORF">ENS06_05755</name>
</gene>
<dbReference type="CDD" id="cd06558">
    <property type="entry name" value="crotonase-like"/>
    <property type="match status" value="1"/>
</dbReference>
<dbReference type="AlphaFoldDB" id="A0A832A4X7"/>
<evidence type="ECO:0000256" key="1">
    <source>
        <dbReference type="ARBA" id="ARBA00005254"/>
    </source>
</evidence>
<name>A0A832A4X7_9BACT</name>
<dbReference type="Pfam" id="PF00378">
    <property type="entry name" value="ECH_1"/>
    <property type="match status" value="1"/>
</dbReference>
<evidence type="ECO:0000313" key="4">
    <source>
        <dbReference type="EMBL" id="HFK96814.1"/>
    </source>
</evidence>
<reference evidence="4" key="1">
    <citation type="journal article" date="2020" name="mSystems">
        <title>Genome- and Community-Level Interaction Insights into Carbon Utilization and Element Cycling Functions of Hydrothermarchaeota in Hydrothermal Sediment.</title>
        <authorList>
            <person name="Zhou Z."/>
            <person name="Liu Y."/>
            <person name="Xu W."/>
            <person name="Pan J."/>
            <person name="Luo Z.H."/>
            <person name="Li M."/>
        </authorList>
    </citation>
    <scope>NUCLEOTIDE SEQUENCE [LARGE SCALE GENOMIC DNA]</scope>
    <source>
        <strain evidence="4">SpSt-456</strain>
    </source>
</reference>
<dbReference type="GO" id="GO:0016829">
    <property type="term" value="F:lyase activity"/>
    <property type="evidence" value="ECO:0007669"/>
    <property type="project" value="UniProtKB-KW"/>
</dbReference>
<dbReference type="PANTHER" id="PTHR11941:SF133">
    <property type="entry name" value="1,2-EPOXYPHENYLACETYL-COA ISOMERASE"/>
    <property type="match status" value="1"/>
</dbReference>
<dbReference type="GO" id="GO:0006635">
    <property type="term" value="P:fatty acid beta-oxidation"/>
    <property type="evidence" value="ECO:0007669"/>
    <property type="project" value="TreeGrafter"/>
</dbReference>
<sequence>MPEFIEVADHGPVREVTMNRPKSLNAMNLGLMTELADAMTQAAVDPAVRGVVLTGRGRAFCAGGDLKWAMDYGDDPGRSLHVLAAQLNRVVVEIRSMPKPVVAAIQGAAAGAGFMLALACDFRVMERNAFFQQAYTSNGLCIDGGGTFSLPRLVGAARALEIAAFDERIPATKAQEWGLVTRLAEEGQGRETALAMAQDLARRSLHSFRCRKDLFNKSFERALEEQAEWERRYLTACARHEDGREGLRAFVEKRPPRFV</sequence>
<protein>
    <submittedName>
        <fullName evidence="4">Enoyl-CoA hydratase/isomerase family protein</fullName>
    </submittedName>
</protein>
<dbReference type="InterPro" id="IPR001753">
    <property type="entry name" value="Enoyl-CoA_hydra/iso"/>
</dbReference>
<dbReference type="InterPro" id="IPR018376">
    <property type="entry name" value="Enoyl-CoA_hyd/isom_CS"/>
</dbReference>
<evidence type="ECO:0000256" key="2">
    <source>
        <dbReference type="ARBA" id="ARBA00023239"/>
    </source>
</evidence>
<keyword evidence="4" id="KW-0413">Isomerase</keyword>
<evidence type="ECO:0000256" key="3">
    <source>
        <dbReference type="RuleBase" id="RU003707"/>
    </source>
</evidence>
<accession>A0A832A4X7</accession>
<dbReference type="GO" id="GO:0016853">
    <property type="term" value="F:isomerase activity"/>
    <property type="evidence" value="ECO:0007669"/>
    <property type="project" value="UniProtKB-KW"/>
</dbReference>
<dbReference type="PANTHER" id="PTHR11941">
    <property type="entry name" value="ENOYL-COA HYDRATASE-RELATED"/>
    <property type="match status" value="1"/>
</dbReference>
<dbReference type="Gene3D" id="1.10.12.10">
    <property type="entry name" value="Lyase 2-enoyl-coa Hydratase, Chain A, domain 2"/>
    <property type="match status" value="1"/>
</dbReference>
<dbReference type="SUPFAM" id="SSF52096">
    <property type="entry name" value="ClpP/crotonase"/>
    <property type="match status" value="1"/>
</dbReference>
<dbReference type="EMBL" id="DSTK01000016">
    <property type="protein sequence ID" value="HFK96814.1"/>
    <property type="molecule type" value="Genomic_DNA"/>
</dbReference>
<organism evidence="4">
    <name type="scientific">Desulfacinum infernum</name>
    <dbReference type="NCBI Taxonomy" id="35837"/>
    <lineage>
        <taxon>Bacteria</taxon>
        <taxon>Pseudomonadati</taxon>
        <taxon>Thermodesulfobacteriota</taxon>
        <taxon>Syntrophobacteria</taxon>
        <taxon>Syntrophobacterales</taxon>
        <taxon>Syntrophobacteraceae</taxon>
        <taxon>Desulfacinum</taxon>
    </lineage>
</organism>
<proteinExistence type="inferred from homology"/>
<dbReference type="Gene3D" id="3.90.226.10">
    <property type="entry name" value="2-enoyl-CoA Hydratase, Chain A, domain 1"/>
    <property type="match status" value="1"/>
</dbReference>
<dbReference type="InterPro" id="IPR029045">
    <property type="entry name" value="ClpP/crotonase-like_dom_sf"/>
</dbReference>
<keyword evidence="2" id="KW-0456">Lyase</keyword>